<comment type="caution">
    <text evidence="1">The sequence shown here is derived from an EMBL/GenBank/DDBJ whole genome shotgun (WGS) entry which is preliminary data.</text>
</comment>
<keyword evidence="2" id="KW-1185">Reference proteome</keyword>
<dbReference type="Pfam" id="PF20119">
    <property type="entry name" value="DUF6509"/>
    <property type="match status" value="1"/>
</dbReference>
<accession>A0A7V7RMF2</accession>
<gene>
    <name evidence="1" type="ORF">F7732_05285</name>
</gene>
<name>A0A7V7RMF2_9BACI</name>
<protein>
    <submittedName>
        <fullName evidence="1">Pullulanase</fullName>
    </submittedName>
</protein>
<dbReference type="AlphaFoldDB" id="A0A7V7RMF2"/>
<organism evidence="1 2">
    <name type="scientific">Bacillus mesophilum</name>
    <dbReference type="NCBI Taxonomy" id="1071718"/>
    <lineage>
        <taxon>Bacteria</taxon>
        <taxon>Bacillati</taxon>
        <taxon>Bacillota</taxon>
        <taxon>Bacilli</taxon>
        <taxon>Bacillales</taxon>
        <taxon>Bacillaceae</taxon>
        <taxon>Bacillus</taxon>
    </lineage>
</organism>
<proteinExistence type="predicted"/>
<evidence type="ECO:0000313" key="2">
    <source>
        <dbReference type="Proteomes" id="UP000441354"/>
    </source>
</evidence>
<sequence length="95" mass="10986">MNINHYTVEQIKDPTGILSGLRYEFFLSLEVDEDDELYSEAGISLRVLFYKDEQDSRVLNYHFQTGTGEILDFALEEDEESEILQFCNEHAASAE</sequence>
<dbReference type="EMBL" id="WBOT01000002">
    <property type="protein sequence ID" value="KAB2333510.1"/>
    <property type="molecule type" value="Genomic_DNA"/>
</dbReference>
<dbReference type="RefSeq" id="WP_151572809.1">
    <property type="nucleotide sequence ID" value="NZ_WBOT01000002.1"/>
</dbReference>
<evidence type="ECO:0000313" key="1">
    <source>
        <dbReference type="EMBL" id="KAB2333510.1"/>
    </source>
</evidence>
<dbReference type="InterPro" id="IPR045424">
    <property type="entry name" value="DUF6509"/>
</dbReference>
<dbReference type="OrthoDB" id="2736409at2"/>
<reference evidence="1 2" key="1">
    <citation type="journal article" date="2014" name="Arch. Microbiol.">
        <title>Bacillus mesophilum sp. nov., strain IITR-54T, a novel 4-chlorobiphenyl dechlorinating bacterium.</title>
        <authorList>
            <person name="Manickam N."/>
            <person name="Singh N.K."/>
            <person name="Bajaj A."/>
            <person name="Kumar R.M."/>
            <person name="Kaur G."/>
            <person name="Kaur N."/>
            <person name="Bala M."/>
            <person name="Kumar A."/>
            <person name="Mayilraj S."/>
        </authorList>
    </citation>
    <scope>NUCLEOTIDE SEQUENCE [LARGE SCALE GENOMIC DNA]</scope>
    <source>
        <strain evidence="1 2">IITR-54</strain>
    </source>
</reference>
<dbReference type="Proteomes" id="UP000441354">
    <property type="component" value="Unassembled WGS sequence"/>
</dbReference>